<feature type="transmembrane region" description="Helical" evidence="6">
    <location>
        <begin position="413"/>
        <end position="431"/>
    </location>
</feature>
<feature type="transmembrane region" description="Helical" evidence="6">
    <location>
        <begin position="355"/>
        <end position="373"/>
    </location>
</feature>
<name>A0ABU5MZH2_9BACT</name>
<dbReference type="Pfam" id="PF01943">
    <property type="entry name" value="Polysacc_synt"/>
    <property type="match status" value="1"/>
</dbReference>
<feature type="transmembrane region" description="Helical" evidence="6">
    <location>
        <begin position="138"/>
        <end position="158"/>
    </location>
</feature>
<dbReference type="Proteomes" id="UP001290861">
    <property type="component" value="Unassembled WGS sequence"/>
</dbReference>
<evidence type="ECO:0000256" key="2">
    <source>
        <dbReference type="ARBA" id="ARBA00022475"/>
    </source>
</evidence>
<comment type="subcellular location">
    <subcellularLocation>
        <location evidence="1">Cell membrane</location>
        <topology evidence="1">Multi-pass membrane protein</topology>
    </subcellularLocation>
</comment>
<keyword evidence="5 6" id="KW-0472">Membrane</keyword>
<feature type="transmembrane region" description="Helical" evidence="6">
    <location>
        <begin position="170"/>
        <end position="190"/>
    </location>
</feature>
<keyword evidence="3 6" id="KW-0812">Transmembrane</keyword>
<evidence type="ECO:0000313" key="7">
    <source>
        <dbReference type="EMBL" id="MDZ8119554.1"/>
    </source>
</evidence>
<keyword evidence="4 6" id="KW-1133">Transmembrane helix</keyword>
<dbReference type="PANTHER" id="PTHR30250">
    <property type="entry name" value="PST FAMILY PREDICTED COLANIC ACID TRANSPORTER"/>
    <property type="match status" value="1"/>
</dbReference>
<feature type="transmembrane region" description="Helical" evidence="6">
    <location>
        <begin position="196"/>
        <end position="219"/>
    </location>
</feature>
<proteinExistence type="predicted"/>
<evidence type="ECO:0000256" key="6">
    <source>
        <dbReference type="SAM" id="Phobius"/>
    </source>
</evidence>
<evidence type="ECO:0000256" key="3">
    <source>
        <dbReference type="ARBA" id="ARBA00022692"/>
    </source>
</evidence>
<feature type="transmembrane region" description="Helical" evidence="6">
    <location>
        <begin position="259"/>
        <end position="277"/>
    </location>
</feature>
<feature type="transmembrane region" description="Helical" evidence="6">
    <location>
        <begin position="320"/>
        <end position="340"/>
    </location>
</feature>
<keyword evidence="2" id="KW-1003">Cell membrane</keyword>
<keyword evidence="8" id="KW-1185">Reference proteome</keyword>
<dbReference type="InterPro" id="IPR002797">
    <property type="entry name" value="Polysacc_synth"/>
</dbReference>
<accession>A0ABU5MZH2</accession>
<feature type="transmembrane region" description="Helical" evidence="6">
    <location>
        <begin position="65"/>
        <end position="85"/>
    </location>
</feature>
<feature type="transmembrane region" description="Helical" evidence="6">
    <location>
        <begin position="106"/>
        <end position="126"/>
    </location>
</feature>
<dbReference type="RefSeq" id="WP_322609345.1">
    <property type="nucleotide sequence ID" value="NZ_JARVCO010000012.1"/>
</dbReference>
<feature type="transmembrane region" description="Helical" evidence="6">
    <location>
        <begin position="26"/>
        <end position="45"/>
    </location>
</feature>
<gene>
    <name evidence="7" type="ORF">P9H32_13055</name>
</gene>
<evidence type="ECO:0000256" key="1">
    <source>
        <dbReference type="ARBA" id="ARBA00004651"/>
    </source>
</evidence>
<feature type="transmembrane region" description="Helical" evidence="6">
    <location>
        <begin position="385"/>
        <end position="407"/>
    </location>
</feature>
<sequence length="533" mass="60244">MHSDAQSARKNPGESGFFSREAVGSVPWMIIGKLVLFFVYFGISMLTVNGLGKEKYGVYSLMTNISQYMVVLCSLGLGAALMRYIPELAARRNKRGLQHLLWKSAVLQFTAVVLVATVLILLRTPLQRLFLAEHIEHFDFYLMLACGFAVLLLLKDFVGTVFTSLFKTRIVAILSMIHGVVWLVLLYVWLKYRPEVGAVFFVQMLSITSFYSFGAVLLYRHIHSLPWSADETGIGKRRTLAFSGTVMLSTILRMVMFKYSEVFFIAAIGGATLAGVYDLGYTLPYTVITFLPLALLPIFTSAFAEAYVRDRSCLGRLISSYYKILMLLALPVGILGAFFAPDAYRILYKGEMNEAGALAAIFCIVLLMPLFSMPLSAAIKAKEKVLHMVPMLILQIVVNLFLDWLLIVKLRMGVWGGISAVAGTFICTIPFRTMVIRRVLGGVYFPAAFFFRITLVLMLLAWLLHLLTDKIELFLWMENQWLNIGQLFLIGIIYVLIFVLCIRRLRLVRREDIEDFQALDIPRLNTVLQFLVK</sequence>
<evidence type="ECO:0000256" key="5">
    <source>
        <dbReference type="ARBA" id="ARBA00023136"/>
    </source>
</evidence>
<dbReference type="InterPro" id="IPR050833">
    <property type="entry name" value="Poly_Biosynth_Transport"/>
</dbReference>
<dbReference type="PANTHER" id="PTHR30250:SF11">
    <property type="entry name" value="O-ANTIGEN TRANSPORTER-RELATED"/>
    <property type="match status" value="1"/>
</dbReference>
<comment type="caution">
    <text evidence="7">The sequence shown here is derived from an EMBL/GenBank/DDBJ whole genome shotgun (WGS) entry which is preliminary data.</text>
</comment>
<feature type="transmembrane region" description="Helical" evidence="6">
    <location>
        <begin position="283"/>
        <end position="308"/>
    </location>
</feature>
<dbReference type="EMBL" id="JARVCO010000012">
    <property type="protein sequence ID" value="MDZ8119554.1"/>
    <property type="molecule type" value="Genomic_DNA"/>
</dbReference>
<evidence type="ECO:0000313" key="8">
    <source>
        <dbReference type="Proteomes" id="UP001290861"/>
    </source>
</evidence>
<feature type="transmembrane region" description="Helical" evidence="6">
    <location>
        <begin position="484"/>
        <end position="502"/>
    </location>
</feature>
<feature type="transmembrane region" description="Helical" evidence="6">
    <location>
        <begin position="443"/>
        <end position="464"/>
    </location>
</feature>
<protein>
    <submittedName>
        <fullName evidence="7">Oligosaccharide flippase family protein</fullName>
    </submittedName>
</protein>
<organism evidence="7 8">
    <name type="scientific">Pontiella agarivorans</name>
    <dbReference type="NCBI Taxonomy" id="3038953"/>
    <lineage>
        <taxon>Bacteria</taxon>
        <taxon>Pseudomonadati</taxon>
        <taxon>Kiritimatiellota</taxon>
        <taxon>Kiritimatiellia</taxon>
        <taxon>Kiritimatiellales</taxon>
        <taxon>Pontiellaceae</taxon>
        <taxon>Pontiella</taxon>
    </lineage>
</organism>
<reference evidence="7 8" key="1">
    <citation type="journal article" date="2024" name="Appl. Environ. Microbiol.">
        <title>Pontiella agarivorans sp. nov., a novel marine anaerobic bacterium capable of degrading macroalgal polysaccharides and fixing nitrogen.</title>
        <authorList>
            <person name="Liu N."/>
            <person name="Kivenson V."/>
            <person name="Peng X."/>
            <person name="Cui Z."/>
            <person name="Lankiewicz T.S."/>
            <person name="Gosselin K.M."/>
            <person name="English C.J."/>
            <person name="Blair E.M."/>
            <person name="O'Malley M.A."/>
            <person name="Valentine D.L."/>
        </authorList>
    </citation>
    <scope>NUCLEOTIDE SEQUENCE [LARGE SCALE GENOMIC DNA]</scope>
    <source>
        <strain evidence="7 8">NLcol2</strain>
    </source>
</reference>
<evidence type="ECO:0000256" key="4">
    <source>
        <dbReference type="ARBA" id="ARBA00022989"/>
    </source>
</evidence>